<dbReference type="Proteomes" id="UP000192610">
    <property type="component" value="Unassembled WGS sequence"/>
</dbReference>
<evidence type="ECO:0000256" key="5">
    <source>
        <dbReference type="ARBA" id="ARBA00012229"/>
    </source>
</evidence>
<dbReference type="PANTHER" id="PTHR43396:SF3">
    <property type="entry name" value="FLAVOHEMOPROTEIN"/>
    <property type="match status" value="1"/>
</dbReference>
<evidence type="ECO:0000256" key="9">
    <source>
        <dbReference type="ARBA" id="ARBA00022630"/>
    </source>
</evidence>
<keyword evidence="13" id="KW-0560">Oxidoreductase</keyword>
<keyword evidence="10" id="KW-0479">Metal-binding</keyword>
<comment type="cofactor">
    <cofactor evidence="1">
        <name>heme b</name>
        <dbReference type="ChEBI" id="CHEBI:60344"/>
    </cofactor>
</comment>
<dbReference type="AlphaFoldDB" id="A0A1V9DXY5"/>
<comment type="similarity">
    <text evidence="3">In the C-terminal section; belongs to the flavoprotein pyridine nucleotide cytochrome reductase family.</text>
</comment>
<dbReference type="GO" id="GO:0046210">
    <property type="term" value="P:nitric oxide catabolic process"/>
    <property type="evidence" value="ECO:0007669"/>
    <property type="project" value="TreeGrafter"/>
</dbReference>
<comment type="caution">
    <text evidence="24">The sequence shown here is derived from an EMBL/GenBank/DDBJ whole genome shotgun (WGS) entry which is preliminary data.</text>
</comment>
<evidence type="ECO:0000256" key="12">
    <source>
        <dbReference type="ARBA" id="ARBA00022857"/>
    </source>
</evidence>
<keyword evidence="21" id="KW-0813">Transport</keyword>
<keyword evidence="25" id="KW-1185">Reference proteome</keyword>
<dbReference type="EC" id="1.14.12.17" evidence="5"/>
<dbReference type="InterPro" id="IPR009050">
    <property type="entry name" value="Globin-like_sf"/>
</dbReference>
<evidence type="ECO:0000256" key="20">
    <source>
        <dbReference type="ARBA" id="ARBA00049433"/>
    </source>
</evidence>
<keyword evidence="24" id="KW-0223">Dioxygenase</keyword>
<evidence type="ECO:0000256" key="8">
    <source>
        <dbReference type="ARBA" id="ARBA00022621"/>
    </source>
</evidence>
<dbReference type="STRING" id="354355.SAMN05660816_02796"/>
<keyword evidence="11" id="KW-0274">FAD</keyword>
<feature type="domain" description="FAD-binding FR-type" evidence="23">
    <location>
        <begin position="151"/>
        <end position="262"/>
    </location>
</feature>
<dbReference type="FunFam" id="3.40.50.80:FF:000010">
    <property type="entry name" value="Flavohemoprotein"/>
    <property type="match status" value="1"/>
</dbReference>
<dbReference type="Pfam" id="PF00175">
    <property type="entry name" value="NAD_binding_1"/>
    <property type="match status" value="1"/>
</dbReference>
<evidence type="ECO:0000256" key="1">
    <source>
        <dbReference type="ARBA" id="ARBA00001970"/>
    </source>
</evidence>
<dbReference type="InterPro" id="IPR017927">
    <property type="entry name" value="FAD-bd_FR_type"/>
</dbReference>
<gene>
    <name evidence="24" type="ORF">A4H97_18035</name>
</gene>
<protein>
    <recommendedName>
        <fullName evidence="6">Flavohemoprotein</fullName>
        <ecNumber evidence="5">1.14.12.17</ecNumber>
    </recommendedName>
    <alternativeName>
        <fullName evidence="17">Flavohemoglobin</fullName>
    </alternativeName>
    <alternativeName>
        <fullName evidence="16">Hemoglobin-like protein</fullName>
    </alternativeName>
    <alternativeName>
        <fullName evidence="18">Nitric oxide dioxygenase</fullName>
    </alternativeName>
</protein>
<dbReference type="GO" id="GO:0019825">
    <property type="term" value="F:oxygen binding"/>
    <property type="evidence" value="ECO:0007669"/>
    <property type="project" value="InterPro"/>
</dbReference>
<keyword evidence="14" id="KW-0408">Iron</keyword>
<dbReference type="InterPro" id="IPR012292">
    <property type="entry name" value="Globin/Proto"/>
</dbReference>
<dbReference type="RefSeq" id="WP_081204629.1">
    <property type="nucleotide sequence ID" value="NZ_FOCZ01000004.1"/>
</dbReference>
<evidence type="ECO:0000256" key="3">
    <source>
        <dbReference type="ARBA" id="ARBA00006401"/>
    </source>
</evidence>
<comment type="catalytic activity">
    <reaction evidence="19">
        <text>2 nitric oxide + NADH + 2 O2 = 2 nitrate + NAD(+) + H(+)</text>
        <dbReference type="Rhea" id="RHEA:19469"/>
        <dbReference type="ChEBI" id="CHEBI:15378"/>
        <dbReference type="ChEBI" id="CHEBI:15379"/>
        <dbReference type="ChEBI" id="CHEBI:16480"/>
        <dbReference type="ChEBI" id="CHEBI:17632"/>
        <dbReference type="ChEBI" id="CHEBI:57540"/>
        <dbReference type="ChEBI" id="CHEBI:57945"/>
        <dbReference type="EC" id="1.14.12.17"/>
    </reaction>
</comment>
<evidence type="ECO:0000256" key="21">
    <source>
        <dbReference type="RuleBase" id="RU000356"/>
    </source>
</evidence>
<dbReference type="Gene3D" id="1.10.490.10">
    <property type="entry name" value="Globins"/>
    <property type="match status" value="1"/>
</dbReference>
<evidence type="ECO:0000256" key="18">
    <source>
        <dbReference type="ARBA" id="ARBA00033187"/>
    </source>
</evidence>
<comment type="cofactor">
    <cofactor evidence="2">
        <name>FAD</name>
        <dbReference type="ChEBI" id="CHEBI:57692"/>
    </cofactor>
</comment>
<keyword evidence="7 21" id="KW-0349">Heme</keyword>
<dbReference type="EMBL" id="LVXG01000082">
    <property type="protein sequence ID" value="OQP38624.1"/>
    <property type="molecule type" value="Genomic_DNA"/>
</dbReference>
<dbReference type="GO" id="GO:0020037">
    <property type="term" value="F:heme binding"/>
    <property type="evidence" value="ECO:0007669"/>
    <property type="project" value="InterPro"/>
</dbReference>
<keyword evidence="9" id="KW-0285">Flavoprotein</keyword>
<evidence type="ECO:0000256" key="19">
    <source>
        <dbReference type="ARBA" id="ARBA00048649"/>
    </source>
</evidence>
<dbReference type="SUPFAM" id="SSF46458">
    <property type="entry name" value="Globin-like"/>
    <property type="match status" value="1"/>
</dbReference>
<dbReference type="Gene3D" id="3.40.50.80">
    <property type="entry name" value="Nucleotide-binding domain of ferredoxin-NADP reductase (FNR) module"/>
    <property type="match status" value="1"/>
</dbReference>
<dbReference type="InterPro" id="IPR017938">
    <property type="entry name" value="Riboflavin_synthase-like_b-brl"/>
</dbReference>
<evidence type="ECO:0000259" key="22">
    <source>
        <dbReference type="PROSITE" id="PS01033"/>
    </source>
</evidence>
<dbReference type="InterPro" id="IPR039261">
    <property type="entry name" value="FNR_nucleotide-bd"/>
</dbReference>
<evidence type="ECO:0000256" key="15">
    <source>
        <dbReference type="ARBA" id="ARBA00023027"/>
    </source>
</evidence>
<evidence type="ECO:0000256" key="13">
    <source>
        <dbReference type="ARBA" id="ARBA00023002"/>
    </source>
</evidence>
<evidence type="ECO:0000256" key="14">
    <source>
        <dbReference type="ARBA" id="ARBA00023004"/>
    </source>
</evidence>
<dbReference type="CDD" id="cd06184">
    <property type="entry name" value="flavohem_like_fad_nad_binding"/>
    <property type="match status" value="1"/>
</dbReference>
<dbReference type="Pfam" id="PF00042">
    <property type="entry name" value="Globin"/>
    <property type="match status" value="1"/>
</dbReference>
<evidence type="ECO:0000256" key="7">
    <source>
        <dbReference type="ARBA" id="ARBA00022617"/>
    </source>
</evidence>
<dbReference type="GO" id="GO:0046872">
    <property type="term" value="F:metal ion binding"/>
    <property type="evidence" value="ECO:0007669"/>
    <property type="project" value="UniProtKB-KW"/>
</dbReference>
<evidence type="ECO:0000256" key="16">
    <source>
        <dbReference type="ARBA" id="ARBA00030024"/>
    </source>
</evidence>
<name>A0A1V9DXY5_9BACT</name>
<accession>A0A1V9DXY5</accession>
<evidence type="ECO:0000256" key="4">
    <source>
        <dbReference type="ARBA" id="ARBA00008414"/>
    </source>
</evidence>
<feature type="domain" description="Globin" evidence="22">
    <location>
        <begin position="1"/>
        <end position="137"/>
    </location>
</feature>
<organism evidence="24 25">
    <name type="scientific">Niastella yeongjuensis</name>
    <dbReference type="NCBI Taxonomy" id="354355"/>
    <lineage>
        <taxon>Bacteria</taxon>
        <taxon>Pseudomonadati</taxon>
        <taxon>Bacteroidota</taxon>
        <taxon>Chitinophagia</taxon>
        <taxon>Chitinophagales</taxon>
        <taxon>Chitinophagaceae</taxon>
        <taxon>Niastella</taxon>
    </lineage>
</organism>
<evidence type="ECO:0000259" key="23">
    <source>
        <dbReference type="PROSITE" id="PS51384"/>
    </source>
</evidence>
<dbReference type="FunFam" id="1.10.490.10:FF:000003">
    <property type="entry name" value="Flavohemoprotein"/>
    <property type="match status" value="1"/>
</dbReference>
<dbReference type="PROSITE" id="PS51384">
    <property type="entry name" value="FAD_FR"/>
    <property type="match status" value="1"/>
</dbReference>
<keyword evidence="15" id="KW-0520">NAD</keyword>
<evidence type="ECO:0000256" key="10">
    <source>
        <dbReference type="ARBA" id="ARBA00022723"/>
    </source>
</evidence>
<keyword evidence="8 21" id="KW-0561">Oxygen transport</keyword>
<evidence type="ECO:0000313" key="25">
    <source>
        <dbReference type="Proteomes" id="UP000192610"/>
    </source>
</evidence>
<evidence type="ECO:0000256" key="17">
    <source>
        <dbReference type="ARBA" id="ARBA00030929"/>
    </source>
</evidence>
<dbReference type="CDD" id="cd14779">
    <property type="entry name" value="FHP_Ae-globin-like"/>
    <property type="match status" value="1"/>
</dbReference>
<dbReference type="PANTHER" id="PTHR43396">
    <property type="entry name" value="FLAVOHEMOPROTEIN"/>
    <property type="match status" value="1"/>
</dbReference>
<dbReference type="SUPFAM" id="SSF63380">
    <property type="entry name" value="Riboflavin synthase domain-like"/>
    <property type="match status" value="1"/>
</dbReference>
<reference evidence="25" key="1">
    <citation type="submission" date="2016-04" db="EMBL/GenBank/DDBJ databases">
        <authorList>
            <person name="Chen L."/>
            <person name="Zhuang W."/>
            <person name="Wang G."/>
        </authorList>
    </citation>
    <scope>NUCLEOTIDE SEQUENCE [LARGE SCALE GENOMIC DNA]</scope>
    <source>
        <strain evidence="25">17621</strain>
    </source>
</reference>
<sequence length="403" mass="45003">MTSEQKALVLATVPVLRENGVLLTKHFYNRMFTHHPELKNLFNMGNQKNDRQQTALALAVLAYAENIANPGVLMPVIDRIGHKHTSLDIRPEHYSIVGKHLLASIQEVLGDAATPAIIDAWTVAYNQLAQIMMGHEAGIYAQQTERTHGWTGWRPFLVKKKVAESAEITSFYLYPADGGKVAPHLPGQFISLRIFLPQLKLKQARQYSISSAPNNEYYRISVKKEKGVELHTDGLISNHLHEFVNEADQVDLTAPAGNFTLTEEMNAPVVLISGGVGLTPLMSMLHSLIEQNHAHPITWLHGCRNESVHAFKDQLTAIVADNPQVKQRVFYNQLSGQEKEAGILEGHLDINKVPELDLEADAHYFICGPTAFIQKQYKDLVAAGVNKQRIYFEEFGPQVLALN</sequence>
<comment type="similarity">
    <text evidence="4">Belongs to the globin family. Two-domain flavohemoproteins subfamily.</text>
</comment>
<comment type="catalytic activity">
    <reaction evidence="20">
        <text>2 nitric oxide + NADPH + 2 O2 = 2 nitrate + NADP(+) + H(+)</text>
        <dbReference type="Rhea" id="RHEA:19465"/>
        <dbReference type="ChEBI" id="CHEBI:15378"/>
        <dbReference type="ChEBI" id="CHEBI:15379"/>
        <dbReference type="ChEBI" id="CHEBI:16480"/>
        <dbReference type="ChEBI" id="CHEBI:17632"/>
        <dbReference type="ChEBI" id="CHEBI:57783"/>
        <dbReference type="ChEBI" id="CHEBI:58349"/>
        <dbReference type="EC" id="1.14.12.17"/>
    </reaction>
</comment>
<dbReference type="PRINTS" id="PR00406">
    <property type="entry name" value="CYTB5RDTASE"/>
</dbReference>
<evidence type="ECO:0000313" key="24">
    <source>
        <dbReference type="EMBL" id="OQP38624.1"/>
    </source>
</evidence>
<evidence type="ECO:0000256" key="6">
    <source>
        <dbReference type="ARBA" id="ARBA00014637"/>
    </source>
</evidence>
<dbReference type="OrthoDB" id="9801223at2"/>
<proteinExistence type="inferred from homology"/>
<dbReference type="GO" id="GO:0071500">
    <property type="term" value="P:cellular response to nitrosative stress"/>
    <property type="evidence" value="ECO:0007669"/>
    <property type="project" value="TreeGrafter"/>
</dbReference>
<dbReference type="Gene3D" id="2.40.30.10">
    <property type="entry name" value="Translation factors"/>
    <property type="match status" value="1"/>
</dbReference>
<dbReference type="NCBIfam" id="NF009805">
    <property type="entry name" value="PRK13289.1"/>
    <property type="match status" value="1"/>
</dbReference>
<evidence type="ECO:0000256" key="11">
    <source>
        <dbReference type="ARBA" id="ARBA00022827"/>
    </source>
</evidence>
<dbReference type="GO" id="GO:0008941">
    <property type="term" value="F:nitric oxide dioxygenase NAD(P)H activity"/>
    <property type="evidence" value="ECO:0007669"/>
    <property type="project" value="UniProtKB-EC"/>
</dbReference>
<evidence type="ECO:0000256" key="2">
    <source>
        <dbReference type="ARBA" id="ARBA00001974"/>
    </source>
</evidence>
<dbReference type="FunFam" id="2.40.30.10:FF:000034">
    <property type="entry name" value="Flavohemoprotein"/>
    <property type="match status" value="1"/>
</dbReference>
<dbReference type="GO" id="GO:0005344">
    <property type="term" value="F:oxygen carrier activity"/>
    <property type="evidence" value="ECO:0007669"/>
    <property type="project" value="UniProtKB-KW"/>
</dbReference>
<dbReference type="PROSITE" id="PS01033">
    <property type="entry name" value="GLOBIN"/>
    <property type="match status" value="1"/>
</dbReference>
<dbReference type="GO" id="GO:0071949">
    <property type="term" value="F:FAD binding"/>
    <property type="evidence" value="ECO:0007669"/>
    <property type="project" value="TreeGrafter"/>
</dbReference>
<dbReference type="SUPFAM" id="SSF52343">
    <property type="entry name" value="Ferredoxin reductase-like, C-terminal NADP-linked domain"/>
    <property type="match status" value="1"/>
</dbReference>
<dbReference type="InterPro" id="IPR001433">
    <property type="entry name" value="OxRdtase_FAD/NAD-bd"/>
</dbReference>
<keyword evidence="12" id="KW-0521">NADP</keyword>
<dbReference type="InterPro" id="IPR000971">
    <property type="entry name" value="Globin"/>
</dbReference>